<accession>A0ABV1EMB7</accession>
<dbReference type="Proteomes" id="UP001440599">
    <property type="component" value="Unassembled WGS sequence"/>
</dbReference>
<gene>
    <name evidence="2" type="ORF">WMO45_04285</name>
</gene>
<dbReference type="RefSeq" id="WP_349139316.1">
    <property type="nucleotide sequence ID" value="NZ_JBBMFT010000001.1"/>
</dbReference>
<name>A0ABV1EMB7_9FIRM</name>
<feature type="signal peptide" evidence="1">
    <location>
        <begin position="1"/>
        <end position="26"/>
    </location>
</feature>
<organism evidence="2 3">
    <name type="scientific">Flavonifractor hominis</name>
    <dbReference type="NCBI Taxonomy" id="3133178"/>
    <lineage>
        <taxon>Bacteria</taxon>
        <taxon>Bacillati</taxon>
        <taxon>Bacillota</taxon>
        <taxon>Clostridia</taxon>
        <taxon>Eubacteriales</taxon>
        <taxon>Oscillospiraceae</taxon>
        <taxon>Flavonifractor</taxon>
    </lineage>
</organism>
<reference evidence="2 3" key="1">
    <citation type="submission" date="2024-03" db="EMBL/GenBank/DDBJ databases">
        <title>Human intestinal bacterial collection.</title>
        <authorList>
            <person name="Pauvert C."/>
            <person name="Hitch T.C.A."/>
            <person name="Clavel T."/>
        </authorList>
    </citation>
    <scope>NUCLEOTIDE SEQUENCE [LARGE SCALE GENOMIC DNA]</scope>
    <source>
        <strain evidence="2 3">CLA-AP-H34</strain>
    </source>
</reference>
<protein>
    <submittedName>
        <fullName evidence="2">Uncharacterized protein</fullName>
    </submittedName>
</protein>
<keyword evidence="3" id="KW-1185">Reference proteome</keyword>
<dbReference type="EMBL" id="JBBMFT010000001">
    <property type="protein sequence ID" value="MEQ2455730.1"/>
    <property type="molecule type" value="Genomic_DNA"/>
</dbReference>
<comment type="caution">
    <text evidence="2">The sequence shown here is derived from an EMBL/GenBank/DDBJ whole genome shotgun (WGS) entry which is preliminary data.</text>
</comment>
<evidence type="ECO:0000313" key="2">
    <source>
        <dbReference type="EMBL" id="MEQ2455730.1"/>
    </source>
</evidence>
<keyword evidence="1" id="KW-0732">Signal</keyword>
<proteinExistence type="predicted"/>
<feature type="chain" id="PRO_5045493133" evidence="1">
    <location>
        <begin position="27"/>
        <end position="182"/>
    </location>
</feature>
<evidence type="ECO:0000313" key="3">
    <source>
        <dbReference type="Proteomes" id="UP001440599"/>
    </source>
</evidence>
<sequence>MKRRTWGIRVAVGCLMTLGLAGVALAAGQQGSQSDPLVTLSYLNQKVTPAILEQVDAKVAARETELKQQLNDVVTEYEKEVQASLAGETGDTPEGGAIYEVVELTAGQTLTGGASCEFLLRSGTAVCVSDSAPGLVDMTAGTTLANGGTLVANHLYLGTIEGRGVKATTAATLMVRGSYQIQ</sequence>
<evidence type="ECO:0000256" key="1">
    <source>
        <dbReference type="SAM" id="SignalP"/>
    </source>
</evidence>